<dbReference type="AlphaFoldDB" id="A0A7J6RG56"/>
<protein>
    <submittedName>
        <fullName evidence="2">Uncharacterized protein</fullName>
    </submittedName>
</protein>
<keyword evidence="3" id="KW-1185">Reference proteome</keyword>
<proteinExistence type="predicted"/>
<comment type="caution">
    <text evidence="2">The sequence shown here is derived from an EMBL/GenBank/DDBJ whole genome shotgun (WGS) entry which is preliminary data.</text>
</comment>
<sequence>ADPHGTEGTVARREDVHREEQRSKERKPSSCLFAPLNGHERSGRESRVTSLQFPLHFLARTYVPNEKECMKYLCTLVANTKQVDESLEVSLHPRYAFGIRSEVKNG</sequence>
<feature type="compositionally biased region" description="Basic and acidic residues" evidence="1">
    <location>
        <begin position="1"/>
        <end position="28"/>
    </location>
</feature>
<feature type="non-terminal residue" evidence="2">
    <location>
        <position position="106"/>
    </location>
</feature>
<reference evidence="2 3" key="1">
    <citation type="submission" date="2020-04" db="EMBL/GenBank/DDBJ databases">
        <title>Perkinsus olseni comparative genomics.</title>
        <authorList>
            <person name="Bogema D.R."/>
        </authorList>
    </citation>
    <scope>NUCLEOTIDE SEQUENCE [LARGE SCALE GENOMIC DNA]</scope>
    <source>
        <strain evidence="2 3">ATCC PRA-207</strain>
    </source>
</reference>
<dbReference type="EMBL" id="JABANO010026371">
    <property type="protein sequence ID" value="KAF4718650.1"/>
    <property type="molecule type" value="Genomic_DNA"/>
</dbReference>
<feature type="region of interest" description="Disordered" evidence="1">
    <location>
        <begin position="1"/>
        <end position="45"/>
    </location>
</feature>
<dbReference type="Proteomes" id="UP000553632">
    <property type="component" value="Unassembled WGS sequence"/>
</dbReference>
<evidence type="ECO:0000313" key="3">
    <source>
        <dbReference type="Proteomes" id="UP000553632"/>
    </source>
</evidence>
<organism evidence="2 3">
    <name type="scientific">Perkinsus olseni</name>
    <name type="common">Perkinsus atlanticus</name>
    <dbReference type="NCBI Taxonomy" id="32597"/>
    <lineage>
        <taxon>Eukaryota</taxon>
        <taxon>Sar</taxon>
        <taxon>Alveolata</taxon>
        <taxon>Perkinsozoa</taxon>
        <taxon>Perkinsea</taxon>
        <taxon>Perkinsida</taxon>
        <taxon>Perkinsidae</taxon>
        <taxon>Perkinsus</taxon>
    </lineage>
</organism>
<name>A0A7J6RG56_PEROL</name>
<feature type="non-terminal residue" evidence="2">
    <location>
        <position position="1"/>
    </location>
</feature>
<evidence type="ECO:0000256" key="1">
    <source>
        <dbReference type="SAM" id="MobiDB-lite"/>
    </source>
</evidence>
<gene>
    <name evidence="2" type="ORF">FOZ63_020977</name>
</gene>
<evidence type="ECO:0000313" key="2">
    <source>
        <dbReference type="EMBL" id="KAF4718650.1"/>
    </source>
</evidence>
<accession>A0A7J6RG56</accession>